<keyword evidence="2" id="KW-1185">Reference proteome</keyword>
<accession>A0AAV4NW20</accession>
<evidence type="ECO:0000313" key="1">
    <source>
        <dbReference type="EMBL" id="GIX88594.1"/>
    </source>
</evidence>
<evidence type="ECO:0000313" key="2">
    <source>
        <dbReference type="Proteomes" id="UP001054945"/>
    </source>
</evidence>
<sequence length="75" mass="8544">MPGHPKSLLNRMSPLQVQTWKGKETRAGVRPQGQLDLEKKIYRPWTLSRTLYVLWKCGVVRGGARNFGGKSNNHI</sequence>
<name>A0AAV4NW20_CAEEX</name>
<dbReference type="AlphaFoldDB" id="A0AAV4NW20"/>
<comment type="caution">
    <text evidence="1">The sequence shown here is derived from an EMBL/GenBank/DDBJ whole genome shotgun (WGS) entry which is preliminary data.</text>
</comment>
<reference evidence="1 2" key="1">
    <citation type="submission" date="2021-06" db="EMBL/GenBank/DDBJ databases">
        <title>Caerostris extrusa draft genome.</title>
        <authorList>
            <person name="Kono N."/>
            <person name="Arakawa K."/>
        </authorList>
    </citation>
    <scope>NUCLEOTIDE SEQUENCE [LARGE SCALE GENOMIC DNA]</scope>
</reference>
<gene>
    <name evidence="1" type="ORF">CEXT_715941</name>
</gene>
<organism evidence="1 2">
    <name type="scientific">Caerostris extrusa</name>
    <name type="common">Bark spider</name>
    <name type="synonym">Caerostris bankana</name>
    <dbReference type="NCBI Taxonomy" id="172846"/>
    <lineage>
        <taxon>Eukaryota</taxon>
        <taxon>Metazoa</taxon>
        <taxon>Ecdysozoa</taxon>
        <taxon>Arthropoda</taxon>
        <taxon>Chelicerata</taxon>
        <taxon>Arachnida</taxon>
        <taxon>Araneae</taxon>
        <taxon>Araneomorphae</taxon>
        <taxon>Entelegynae</taxon>
        <taxon>Araneoidea</taxon>
        <taxon>Araneidae</taxon>
        <taxon>Caerostris</taxon>
    </lineage>
</organism>
<proteinExistence type="predicted"/>
<dbReference type="Proteomes" id="UP001054945">
    <property type="component" value="Unassembled WGS sequence"/>
</dbReference>
<protein>
    <submittedName>
        <fullName evidence="1">Uncharacterized protein</fullName>
    </submittedName>
</protein>
<dbReference type="EMBL" id="BPLR01003783">
    <property type="protein sequence ID" value="GIX88594.1"/>
    <property type="molecule type" value="Genomic_DNA"/>
</dbReference>